<name>A0A168KKP7_MUCCL</name>
<dbReference type="GO" id="GO:0016020">
    <property type="term" value="C:membrane"/>
    <property type="evidence" value="ECO:0007669"/>
    <property type="project" value="UniProtKB-SubCell"/>
</dbReference>
<dbReference type="InterPro" id="IPR013662">
    <property type="entry name" value="RIH_assoc-dom"/>
</dbReference>
<keyword evidence="3" id="KW-0677">Repeat</keyword>
<evidence type="ECO:0000313" key="14">
    <source>
        <dbReference type="Proteomes" id="UP000077051"/>
    </source>
</evidence>
<feature type="transmembrane region" description="Helical" evidence="8">
    <location>
        <begin position="2283"/>
        <end position="2303"/>
    </location>
</feature>
<dbReference type="Pfam" id="PF02815">
    <property type="entry name" value="MIR"/>
    <property type="match status" value="1"/>
</dbReference>
<dbReference type="Pfam" id="PF08709">
    <property type="entry name" value="Ins145_P3_rec"/>
    <property type="match status" value="1"/>
</dbReference>
<dbReference type="SUPFAM" id="SSF100909">
    <property type="entry name" value="IP3 receptor type 1 binding core, domain 2"/>
    <property type="match status" value="1"/>
</dbReference>
<dbReference type="InterPro" id="IPR005821">
    <property type="entry name" value="Ion_trans_dom"/>
</dbReference>
<evidence type="ECO:0000256" key="2">
    <source>
        <dbReference type="ARBA" id="ARBA00022692"/>
    </source>
</evidence>
<dbReference type="Proteomes" id="UP000077051">
    <property type="component" value="Unassembled WGS sequence"/>
</dbReference>
<dbReference type="Pfam" id="PF08454">
    <property type="entry name" value="RIH_assoc"/>
    <property type="match status" value="1"/>
</dbReference>
<evidence type="ECO:0000256" key="3">
    <source>
        <dbReference type="ARBA" id="ARBA00022737"/>
    </source>
</evidence>
<dbReference type="InterPro" id="IPR000493">
    <property type="entry name" value="InsP3_rcpt"/>
</dbReference>
<evidence type="ECO:0000259" key="9">
    <source>
        <dbReference type="Pfam" id="PF00520"/>
    </source>
</evidence>
<evidence type="ECO:0000259" key="10">
    <source>
        <dbReference type="Pfam" id="PF02815"/>
    </source>
</evidence>
<feature type="coiled-coil region" evidence="6">
    <location>
        <begin position="2572"/>
        <end position="2606"/>
    </location>
</feature>
<reference evidence="13 14" key="1">
    <citation type="submission" date="2015-06" db="EMBL/GenBank/DDBJ databases">
        <title>Expansion of signal transduction pathways in fungi by whole-genome duplication.</title>
        <authorList>
            <consortium name="DOE Joint Genome Institute"/>
            <person name="Corrochano L.M."/>
            <person name="Kuo A."/>
            <person name="Marcet-Houben M."/>
            <person name="Polaino S."/>
            <person name="Salamov A."/>
            <person name="Villalobos J.M."/>
            <person name="Alvarez M.I."/>
            <person name="Avalos J."/>
            <person name="Benito E.P."/>
            <person name="Benoit I."/>
            <person name="Burger G."/>
            <person name="Camino L.P."/>
            <person name="Canovas D."/>
            <person name="Cerda-Olmedo E."/>
            <person name="Cheng J.-F."/>
            <person name="Dominguez A."/>
            <person name="Elias M."/>
            <person name="Eslava A.P."/>
            <person name="Glaser F."/>
            <person name="Grimwood J."/>
            <person name="Gutierrez G."/>
            <person name="Heitman J."/>
            <person name="Henrissat B."/>
            <person name="Iturriaga E.A."/>
            <person name="Lang B.F."/>
            <person name="Lavin J.L."/>
            <person name="Lee S."/>
            <person name="Li W."/>
            <person name="Lindquist E."/>
            <person name="Lopez-Garcia S."/>
            <person name="Luque E.M."/>
            <person name="Marcos A.T."/>
            <person name="Martin J."/>
            <person name="Mccluskey K."/>
            <person name="Medina H.R."/>
            <person name="Miralles-Duran A."/>
            <person name="Miyazaki A."/>
            <person name="Munoz-Torres E."/>
            <person name="Oguiza J.A."/>
            <person name="Ohm R."/>
            <person name="Olmedo M."/>
            <person name="Orejas M."/>
            <person name="Ortiz-Castellanos L."/>
            <person name="Pisabarro A.G."/>
            <person name="Rodriguez-Romero J."/>
            <person name="Ruiz-Herrera J."/>
            <person name="Ruiz-Vazquez R."/>
            <person name="Sanz C."/>
            <person name="Schackwitz W."/>
            <person name="Schmutz J."/>
            <person name="Shahriari M."/>
            <person name="Shelest E."/>
            <person name="Silva-Franco F."/>
            <person name="Soanes D."/>
            <person name="Syed K."/>
            <person name="Tagua V.G."/>
            <person name="Talbot N.J."/>
            <person name="Thon M."/>
            <person name="De Vries R.P."/>
            <person name="Wiebenga A."/>
            <person name="Yadav J.S."/>
            <person name="Braun E.L."/>
            <person name="Baker S."/>
            <person name="Garre V."/>
            <person name="Horwitz B."/>
            <person name="Torres-Martinez S."/>
            <person name="Idnurm A."/>
            <person name="Herrera-Estrella A."/>
            <person name="Gabaldon T."/>
            <person name="Grigoriev I.V."/>
        </authorList>
    </citation>
    <scope>NUCLEOTIDE SEQUENCE [LARGE SCALE GENOMIC DNA]</scope>
    <source>
        <strain evidence="13 14">CBS 277.49</strain>
    </source>
</reference>
<dbReference type="EMBL" id="AMYB01000005">
    <property type="protein sequence ID" value="OAD02504.1"/>
    <property type="molecule type" value="Genomic_DNA"/>
</dbReference>
<feature type="domain" description="Inositol 1,4,5-trisphosphate/ryanodine receptor" evidence="12">
    <location>
        <begin position="28"/>
        <end position="248"/>
    </location>
</feature>
<feature type="domain" description="MIR" evidence="10">
    <location>
        <begin position="263"/>
        <end position="420"/>
    </location>
</feature>
<dbReference type="Gene3D" id="2.80.10.50">
    <property type="match status" value="2"/>
</dbReference>
<feature type="transmembrane region" description="Helical" evidence="8">
    <location>
        <begin position="2383"/>
        <end position="2401"/>
    </location>
</feature>
<evidence type="ECO:0000256" key="1">
    <source>
        <dbReference type="ARBA" id="ARBA00004141"/>
    </source>
</evidence>
<feature type="transmembrane region" description="Helical" evidence="8">
    <location>
        <begin position="2455"/>
        <end position="2474"/>
    </location>
</feature>
<keyword evidence="4 8" id="KW-1133">Transmembrane helix</keyword>
<dbReference type="VEuPathDB" id="FungiDB:MUCCIDRAFT_111891"/>
<evidence type="ECO:0000256" key="5">
    <source>
        <dbReference type="ARBA" id="ARBA00023136"/>
    </source>
</evidence>
<evidence type="ECO:0000313" key="13">
    <source>
        <dbReference type="EMBL" id="OAD02504.1"/>
    </source>
</evidence>
<dbReference type="InterPro" id="IPR036300">
    <property type="entry name" value="MIR_dom_sf"/>
</dbReference>
<organism evidence="13 14">
    <name type="scientific">Mucor lusitanicus CBS 277.49</name>
    <dbReference type="NCBI Taxonomy" id="747725"/>
    <lineage>
        <taxon>Eukaryota</taxon>
        <taxon>Fungi</taxon>
        <taxon>Fungi incertae sedis</taxon>
        <taxon>Mucoromycota</taxon>
        <taxon>Mucoromycotina</taxon>
        <taxon>Mucoromycetes</taxon>
        <taxon>Mucorales</taxon>
        <taxon>Mucorineae</taxon>
        <taxon>Mucoraceae</taxon>
        <taxon>Mucor</taxon>
    </lineage>
</organism>
<gene>
    <name evidence="13" type="ORF">MUCCIDRAFT_111891</name>
</gene>
<dbReference type="InterPro" id="IPR014821">
    <property type="entry name" value="Ins145_P3_rcpt"/>
</dbReference>
<evidence type="ECO:0000259" key="11">
    <source>
        <dbReference type="Pfam" id="PF08454"/>
    </source>
</evidence>
<accession>A0A168KKP7</accession>
<feature type="transmembrane region" description="Helical" evidence="8">
    <location>
        <begin position="2331"/>
        <end position="2351"/>
    </location>
</feature>
<comment type="subcellular location">
    <subcellularLocation>
        <location evidence="1">Membrane</location>
        <topology evidence="1">Multi-pass membrane protein</topology>
    </subcellularLocation>
</comment>
<evidence type="ECO:0000256" key="8">
    <source>
        <dbReference type="SAM" id="Phobius"/>
    </source>
</evidence>
<keyword evidence="5 8" id="KW-0472">Membrane</keyword>
<dbReference type="GO" id="GO:0005783">
    <property type="term" value="C:endoplasmic reticulum"/>
    <property type="evidence" value="ECO:0007669"/>
    <property type="project" value="InterPro"/>
</dbReference>
<dbReference type="InterPro" id="IPR015925">
    <property type="entry name" value="Ryanodine_IP3_receptor"/>
</dbReference>
<dbReference type="GO" id="GO:0005220">
    <property type="term" value="F:inositol 1,4,5-trisphosphate-gated calcium channel activity"/>
    <property type="evidence" value="ECO:0007669"/>
    <property type="project" value="InterPro"/>
</dbReference>
<dbReference type="PANTHER" id="PTHR13715:SF99">
    <property type="entry name" value="INOSITOL 1,4,5-TRISPHOSPHATE RECEPTOR-LIKE PROTEIN A"/>
    <property type="match status" value="1"/>
</dbReference>
<proteinExistence type="predicted"/>
<dbReference type="SUPFAM" id="SSF82109">
    <property type="entry name" value="MIR domain"/>
    <property type="match status" value="2"/>
</dbReference>
<comment type="caution">
    <text evidence="13">The sequence shown here is derived from an EMBL/GenBank/DDBJ whole genome shotgun (WGS) entry which is preliminary data.</text>
</comment>
<dbReference type="InterPro" id="IPR016093">
    <property type="entry name" value="MIR_motif"/>
</dbReference>
<dbReference type="CDD" id="cd23280">
    <property type="entry name" value="beta-trefoil_MIR_itr-1-like"/>
    <property type="match status" value="1"/>
</dbReference>
<evidence type="ECO:0000256" key="4">
    <source>
        <dbReference type="ARBA" id="ARBA00022989"/>
    </source>
</evidence>
<dbReference type="PRINTS" id="PR00779">
    <property type="entry name" value="INSP3RECEPTR"/>
</dbReference>
<dbReference type="PANTHER" id="PTHR13715">
    <property type="entry name" value="RYANODINE RECEPTOR AND IP3 RECEPTOR"/>
    <property type="match status" value="1"/>
</dbReference>
<dbReference type="OrthoDB" id="300855at2759"/>
<feature type="domain" description="Ion transport" evidence="9">
    <location>
        <begin position="2239"/>
        <end position="2484"/>
    </location>
</feature>
<dbReference type="InterPro" id="IPR035910">
    <property type="entry name" value="RyR/IP3R_RIH_dom_sf"/>
</dbReference>
<dbReference type="Pfam" id="PF00520">
    <property type="entry name" value="Ion_trans"/>
    <property type="match status" value="1"/>
</dbReference>
<feature type="domain" description="RyR/IP3R Homology associated" evidence="11">
    <location>
        <begin position="1944"/>
        <end position="2040"/>
    </location>
</feature>
<keyword evidence="6" id="KW-0175">Coiled coil</keyword>
<evidence type="ECO:0000259" key="12">
    <source>
        <dbReference type="Pfam" id="PF08709"/>
    </source>
</evidence>
<dbReference type="Gene3D" id="1.10.287.70">
    <property type="match status" value="1"/>
</dbReference>
<feature type="region of interest" description="Disordered" evidence="7">
    <location>
        <begin position="419"/>
        <end position="461"/>
    </location>
</feature>
<dbReference type="GO" id="GO:0070679">
    <property type="term" value="F:inositol 1,4,5 trisphosphate binding"/>
    <property type="evidence" value="ECO:0007669"/>
    <property type="project" value="InterPro"/>
</dbReference>
<keyword evidence="2 8" id="KW-0812">Transmembrane</keyword>
<evidence type="ECO:0000256" key="7">
    <source>
        <dbReference type="SAM" id="MobiDB-lite"/>
    </source>
</evidence>
<dbReference type="STRING" id="747725.A0A168KKP7"/>
<evidence type="ECO:0000256" key="6">
    <source>
        <dbReference type="SAM" id="Coils"/>
    </source>
</evidence>
<keyword evidence="14" id="KW-1185">Reference proteome</keyword>
<protein>
    <submittedName>
        <fullName evidence="13">Uncharacterized protein</fullName>
    </submittedName>
</protein>
<sequence>MPVHAATVATAIGAPSTLHLDNERPHESIFRLGDELFFYDQNSNMLTAENPLETRACVRPTQPSFLSTHDAMGTSIFRLEPQQSHAAQKELETFVGDDDIESLSCEASVQALEQLTLLQHKADKEIAQNEAEKRRLLGKPVVYGQVIQLFNQHFKKYLTVTGKTCYNSKGAQHQLQVNLSSEFVGYFRIMPRYRIRFVGDVIRVGDTVALQCVRPEGYLNVDYDSSGKSNYEVYSHTRLSSWTMRLHYSSTSDQDTKHVKYTNAGQYVRFYHKEMESYLEAPSIYGNNVVMLKKHIINPLDPKETESPQAFWEIENVDMSRGSKVRWKKSIRIRHVATRAYLSIDPSNIRIDPATGKTCLSLKLVKNPPRPFDSSQDSTLFQLVPVSAPSLTGVPYGSFLRIKHTLTDCWMHAASNEDEDAASTSTSEVPKFTISDPSSSSLSVNPKPHTRPTPLLQAPSSFTKANNHHERFNSTESLFSSIMDSQQKQPDYFDVDMVNDTLPDLADTYFDISAAQDLYYHDCFSITLVDQDLADTFNYANEMMPPLQRFLCQPRPANKDTSVSFPIQQDEYESITDILKALIRFCTKSNELDPLKRVGLPIEYHQILVRDIGIVKTVIDMIVVPFNLVKRRKVREALQCQTQQPFHQDVDHTNASSDEQEVTRSEFMLNTQLKHILTLCYHLLRVFLIRKPSTLQEEDDYDSDTDGPSRENQLYVFHQAGEKGIALFIEHLSYNVGATDMLIRLLEVVEQHNVMTLSIVTSLIDRAIVRTRDIAEELKKGVRVEDTQQRVTCVRLLSALCQKATSPASFRTHKNNAVQADTASLFLLYRERVSEGLFSRGGQCLLQTRVVEKHVQVQFVNDTWYDLGDLLQQQPHMLLFMESLLDLVYSLSNESHSKTDDYMSECISREVCLACLKNTALPCTLRSKFCDVLRVLYVDVSSFEKVALTDYTIYTQSINNNTEYYPFGSSGIEAEFFQSLKRWIFRFLDIRHHEFIENSDDIQFLSSVLQLVHTQLRLGFFQKTRDVSILFRALVHVLDGRTDARNEEHYKYITDVDMPREWRERYVLTEKNMFVMNTKIQILHIFDLIFDLRLRVRMSKLANTWKVVTENDQAEYHTSPNASGLLLMLSVFEETELRDREESLMPILKDILKYQYAPLKEIAIVVMHRLFTDSQELFKEVANAVVLKDPEQEQVYQTIKQQLTLLQRIVYNSRLTDDHCLLHLSQISNLTRELQDLVTVPTDSEGVSVYDESIYCRIFKSLDACDFLVDVLVSLLNISAKHYHAYIDTINACLNLLCTITGNDKELQTQFVLSNMDLLISLTELSPKIAVTFARLCSNNLYLSVHIKEEHIIRLLETSEGHQGEYLLVFHDLMKTQGKFIKRNQDIVMRFFMDRRQDYVPFDSVEKLKSMHDSDYCVQLISILAICGQGENTFGQSFARTVFSIQDIYEIVHDEHVSIHLKSAMLKFLASIYIEDVELVSEAPIYDNENIVQLIQMSEDAITQCIYTLSSSSQPQDKNNGFYVFVFRGVLAFLRAMFEYHISIEIAVHEIYRYTHLVDLTVKLLPLAYQDEKALQANLACLDSMINVAGFRGSMSPRELRDVLKDATMTLDKLYARNHHYPEQQSTVSSISHLTPIQDTVNISFQTLFQEIKTSQAVEQYQQQEFNRLCSHFSLSDDTAAIDLDGSIESLIAYLSTMTTSKVNKRVEYYQVATIKLLEEVSRKYIRQRSETDPNANPSRYEALEKKKVKAQNALNDLGCTLVAQNLLSSPRRRIFDAALKLLISLLDGGNKNVQDKLEEYFYSIREERFFYSFHQRLQSGINSSKDAQIYLTRRMYKMNRQQHMLDNVLQQQQQQDQQEKASYSTVTRRKKSKSISLVKSNYATPIIASKRSSYHMMARKRASSIWVHQQQPLTTECNDLYREISQLMVTNSETTSEFGSTTKDYKVMQDTMRTLQLMVEGHNLHLQMYLAKQPDNIKSFNIVLDVVEYFHAVVPLCNEQNIELIIQVLDTITELAQGCLQNQVTIFNNKIINPVNTILREAYSSCDHQLVNELKSKVVTCLLSLLEGGIENSETIYKEMIESLDLATVKSNMDAIYNENLASLNSKNVYEKLECGFLYAILVMTLAPAIKDQEQSAMFFEKNEAFDYFQSHTGKIEILMDYGQEKQLTRVLFPVPEICQYLRQETKQRFLWNVKRDSPSSKIEDFVQQADMMIYEQVHIYPEARFKYLSSLTDYSAFWWESAYGVSILLNVLLMMYPNLLVDTVDRSNSYQKPLLIMCFKYLLGLAHLGLWLLLTAEFYFIQLPVLINRRHGPHVRTFIWARTLTDSKFLYHILMVIFSAIGLVYPGFYSLHLLDFVFRDSILQGVISSITLNVHSISRTAILGIIVIYIHSIVAYMYFRKEFDVSKGLFCGSLMECFVTVLSHGVRSGGGIGDILEPDEMHKPSGWRTAFEMSFYLVVVVFLLNAIFGIIFDTFGHLRDERSSIQQDMKNSCFICSIPAVEFQRHAKKGFEDHVKNDHNIWQYLFFLVHLRNKDRTEYTGPESYVAGCLKNADYSFFPINRALGLSTDEQDDTERLDRLEEMNQQLLDKLAKLEEHLDKLTDHQIRSRQNSFMLSPM</sequence>